<dbReference type="Gene3D" id="3.10.20.90">
    <property type="entry name" value="Phosphatidylinositol 3-kinase Catalytic Subunit, Chain A, domain 1"/>
    <property type="match status" value="1"/>
</dbReference>
<dbReference type="Gene3D" id="1.20.80.10">
    <property type="match status" value="1"/>
</dbReference>
<evidence type="ECO:0000256" key="6">
    <source>
        <dbReference type="ARBA" id="ARBA00022801"/>
    </source>
</evidence>
<keyword evidence="8" id="KW-0965">Cell junction</keyword>
<dbReference type="CDD" id="cd13188">
    <property type="entry name" value="FERM_C_PTPN14_PTPN21"/>
    <property type="match status" value="1"/>
</dbReference>
<dbReference type="GO" id="GO:0009887">
    <property type="term" value="P:animal organ morphogenesis"/>
    <property type="evidence" value="ECO:0007669"/>
    <property type="project" value="UniProtKB-ARBA"/>
</dbReference>
<dbReference type="SUPFAM" id="SSF52799">
    <property type="entry name" value="(Phosphotyrosine protein) phosphatases II"/>
    <property type="match status" value="1"/>
</dbReference>
<dbReference type="GO" id="GO:0070161">
    <property type="term" value="C:anchoring junction"/>
    <property type="evidence" value="ECO:0007669"/>
    <property type="project" value="UniProtKB-SubCell"/>
</dbReference>
<organism evidence="14 15">
    <name type="scientific">Anopheles melas</name>
    <dbReference type="NCBI Taxonomy" id="34690"/>
    <lineage>
        <taxon>Eukaryota</taxon>
        <taxon>Metazoa</taxon>
        <taxon>Ecdysozoa</taxon>
        <taxon>Arthropoda</taxon>
        <taxon>Hexapoda</taxon>
        <taxon>Insecta</taxon>
        <taxon>Pterygota</taxon>
        <taxon>Neoptera</taxon>
        <taxon>Endopterygota</taxon>
        <taxon>Diptera</taxon>
        <taxon>Nematocera</taxon>
        <taxon>Culicoidea</taxon>
        <taxon>Culicidae</taxon>
        <taxon>Anophelinae</taxon>
        <taxon>Anopheles</taxon>
    </lineage>
</organism>
<dbReference type="EC" id="3.1.3.48" evidence="4"/>
<evidence type="ECO:0000256" key="2">
    <source>
        <dbReference type="ARBA" id="ARBA00004282"/>
    </source>
</evidence>
<dbReference type="PANTHER" id="PTHR45706">
    <property type="entry name" value="TYROSINE-PROTEIN PHOSPHATASE"/>
    <property type="match status" value="1"/>
</dbReference>
<feature type="compositionally biased region" description="Low complexity" evidence="10">
    <location>
        <begin position="842"/>
        <end position="854"/>
    </location>
</feature>
<dbReference type="GO" id="GO:0005856">
    <property type="term" value="C:cytoskeleton"/>
    <property type="evidence" value="ECO:0007669"/>
    <property type="project" value="UniProtKB-SubCell"/>
</dbReference>
<feature type="region of interest" description="Disordered" evidence="10">
    <location>
        <begin position="674"/>
        <end position="716"/>
    </location>
</feature>
<dbReference type="Proteomes" id="UP000075902">
    <property type="component" value="Unassembled WGS sequence"/>
</dbReference>
<dbReference type="SMART" id="SM01196">
    <property type="entry name" value="FERM_C"/>
    <property type="match status" value="1"/>
</dbReference>
<dbReference type="AlphaFoldDB" id="A0A182TPN7"/>
<dbReference type="InterPro" id="IPR029071">
    <property type="entry name" value="Ubiquitin-like_domsf"/>
</dbReference>
<evidence type="ECO:0000256" key="4">
    <source>
        <dbReference type="ARBA" id="ARBA00013064"/>
    </source>
</evidence>
<feature type="compositionally biased region" description="Low complexity" evidence="10">
    <location>
        <begin position="762"/>
        <end position="789"/>
    </location>
</feature>
<accession>A0A182TPN7</accession>
<feature type="domain" description="Tyrosine specific protein phosphatases" evidence="12">
    <location>
        <begin position="1064"/>
        <end position="1145"/>
    </location>
</feature>
<dbReference type="SMART" id="SM00404">
    <property type="entry name" value="PTPc_motif"/>
    <property type="match status" value="1"/>
</dbReference>
<dbReference type="CDD" id="cd17099">
    <property type="entry name" value="FERM_F1_PTPN14_like"/>
    <property type="match status" value="1"/>
</dbReference>
<feature type="region of interest" description="Disordered" evidence="10">
    <location>
        <begin position="733"/>
        <end position="856"/>
    </location>
</feature>
<dbReference type="PROSITE" id="PS50057">
    <property type="entry name" value="FERM_3"/>
    <property type="match status" value="1"/>
</dbReference>
<dbReference type="InterPro" id="IPR019748">
    <property type="entry name" value="FERM_central"/>
</dbReference>
<dbReference type="PROSITE" id="PS50055">
    <property type="entry name" value="TYR_PHOSPHATASE_PTP"/>
    <property type="match status" value="1"/>
</dbReference>
<evidence type="ECO:0000256" key="3">
    <source>
        <dbReference type="ARBA" id="ARBA00009649"/>
    </source>
</evidence>
<evidence type="ECO:0000259" key="13">
    <source>
        <dbReference type="PROSITE" id="PS50057"/>
    </source>
</evidence>
<keyword evidence="5" id="KW-0963">Cytoplasm</keyword>
<evidence type="ECO:0000313" key="15">
    <source>
        <dbReference type="Proteomes" id="UP000075902"/>
    </source>
</evidence>
<dbReference type="InterPro" id="IPR000299">
    <property type="entry name" value="FERM_domain"/>
</dbReference>
<feature type="region of interest" description="Disordered" evidence="10">
    <location>
        <begin position="462"/>
        <end position="482"/>
    </location>
</feature>
<feature type="compositionally biased region" description="Polar residues" evidence="10">
    <location>
        <begin position="745"/>
        <end position="754"/>
    </location>
</feature>
<dbReference type="InterPro" id="IPR041782">
    <property type="entry name" value="PTPN14/21_FERM_C"/>
</dbReference>
<dbReference type="GO" id="GO:0048666">
    <property type="term" value="P:neuron development"/>
    <property type="evidence" value="ECO:0007669"/>
    <property type="project" value="UniProtKB-ARBA"/>
</dbReference>
<dbReference type="PRINTS" id="PR00700">
    <property type="entry name" value="PRTYPHPHTASE"/>
</dbReference>
<dbReference type="InterPro" id="IPR003595">
    <property type="entry name" value="Tyr_Pase_cat"/>
</dbReference>
<evidence type="ECO:0000256" key="5">
    <source>
        <dbReference type="ARBA" id="ARBA00022490"/>
    </source>
</evidence>
<dbReference type="InterPro" id="IPR019749">
    <property type="entry name" value="Band_41_domain"/>
</dbReference>
<dbReference type="Pfam" id="PF00102">
    <property type="entry name" value="Y_phosphatase"/>
    <property type="match status" value="1"/>
</dbReference>
<feature type="compositionally biased region" description="Basic and acidic residues" evidence="10">
    <location>
        <begin position="808"/>
        <end position="822"/>
    </location>
</feature>
<dbReference type="VEuPathDB" id="VectorBase:AMEC006114"/>
<evidence type="ECO:0000259" key="11">
    <source>
        <dbReference type="PROSITE" id="PS50055"/>
    </source>
</evidence>
<dbReference type="PRINTS" id="PR00935">
    <property type="entry name" value="BAND41"/>
</dbReference>
<evidence type="ECO:0000256" key="7">
    <source>
        <dbReference type="ARBA" id="ARBA00022912"/>
    </source>
</evidence>
<protein>
    <recommendedName>
        <fullName evidence="4">protein-tyrosine-phosphatase</fullName>
        <ecNumber evidence="4">3.1.3.48</ecNumber>
    </recommendedName>
</protein>
<dbReference type="Pfam" id="PF09379">
    <property type="entry name" value="FERM_N"/>
    <property type="match status" value="1"/>
</dbReference>
<evidence type="ECO:0000256" key="1">
    <source>
        <dbReference type="ARBA" id="ARBA00004245"/>
    </source>
</evidence>
<dbReference type="InterPro" id="IPR018980">
    <property type="entry name" value="FERM_PH-like_C"/>
</dbReference>
<dbReference type="SUPFAM" id="SSF50729">
    <property type="entry name" value="PH domain-like"/>
    <property type="match status" value="1"/>
</dbReference>
<dbReference type="SMART" id="SM00194">
    <property type="entry name" value="PTPc"/>
    <property type="match status" value="1"/>
</dbReference>
<dbReference type="InterPro" id="IPR000242">
    <property type="entry name" value="PTP_cat"/>
</dbReference>
<dbReference type="InterPro" id="IPR029021">
    <property type="entry name" value="Prot-tyrosine_phosphatase-like"/>
</dbReference>
<dbReference type="PROSITE" id="PS00383">
    <property type="entry name" value="TYR_PHOSPHATASE_1"/>
    <property type="match status" value="1"/>
</dbReference>
<name>A0A182TPN7_9DIPT</name>
<evidence type="ECO:0000256" key="8">
    <source>
        <dbReference type="ARBA" id="ARBA00022949"/>
    </source>
</evidence>
<feature type="compositionally biased region" description="Polar residues" evidence="10">
    <location>
        <begin position="674"/>
        <end position="700"/>
    </location>
</feature>
<dbReference type="InterPro" id="IPR018979">
    <property type="entry name" value="FERM_N"/>
</dbReference>
<dbReference type="Pfam" id="PF09380">
    <property type="entry name" value="FERM_C"/>
    <property type="match status" value="1"/>
</dbReference>
<dbReference type="STRING" id="34690.A0A182TPN7"/>
<feature type="domain" description="Tyrosine-protein phosphatase" evidence="11">
    <location>
        <begin position="892"/>
        <end position="1154"/>
    </location>
</feature>
<feature type="domain" description="FERM" evidence="13">
    <location>
        <begin position="1"/>
        <end position="278"/>
    </location>
</feature>
<dbReference type="EnsemblMetazoa" id="AMEC006114-RA">
    <property type="protein sequence ID" value="AMEC006114-PA"/>
    <property type="gene ID" value="AMEC006114"/>
</dbReference>
<evidence type="ECO:0000313" key="14">
    <source>
        <dbReference type="EnsemblMetazoa" id="AMEC006114-PA"/>
    </source>
</evidence>
<reference evidence="14" key="2">
    <citation type="submission" date="2020-05" db="UniProtKB">
        <authorList>
            <consortium name="EnsemblMetazoa"/>
        </authorList>
    </citation>
    <scope>IDENTIFICATION</scope>
    <source>
        <strain evidence="14">CM1001059</strain>
    </source>
</reference>
<keyword evidence="15" id="KW-1185">Reference proteome</keyword>
<dbReference type="GO" id="GO:0004725">
    <property type="term" value="F:protein tyrosine phosphatase activity"/>
    <property type="evidence" value="ECO:0007669"/>
    <property type="project" value="UniProtKB-EC"/>
</dbReference>
<evidence type="ECO:0000256" key="9">
    <source>
        <dbReference type="ARBA" id="ARBA00023212"/>
    </source>
</evidence>
<dbReference type="InterPro" id="IPR011993">
    <property type="entry name" value="PH-like_dom_sf"/>
</dbReference>
<dbReference type="InterPro" id="IPR014352">
    <property type="entry name" value="FERM/acyl-CoA-bd_prot_sf"/>
</dbReference>
<dbReference type="Pfam" id="PF00373">
    <property type="entry name" value="FERM_M"/>
    <property type="match status" value="1"/>
</dbReference>
<comment type="subcellular location">
    <subcellularLocation>
        <location evidence="2">Cell junction</location>
    </subcellularLocation>
    <subcellularLocation>
        <location evidence="1">Cytoplasm</location>
        <location evidence="1">Cytoskeleton</location>
    </subcellularLocation>
</comment>
<dbReference type="SMART" id="SM00295">
    <property type="entry name" value="B41"/>
    <property type="match status" value="1"/>
</dbReference>
<dbReference type="InterPro" id="IPR035963">
    <property type="entry name" value="FERM_2"/>
</dbReference>
<dbReference type="Gene3D" id="2.30.29.30">
    <property type="entry name" value="Pleckstrin-homology domain (PH domain)/Phosphotyrosine-binding domain (PTB)"/>
    <property type="match status" value="1"/>
</dbReference>
<dbReference type="CDD" id="cd14473">
    <property type="entry name" value="FERM_B-lobe"/>
    <property type="match status" value="1"/>
</dbReference>
<keyword evidence="6" id="KW-0378">Hydrolase</keyword>
<evidence type="ECO:0000256" key="10">
    <source>
        <dbReference type="SAM" id="MobiDB-lite"/>
    </source>
</evidence>
<keyword evidence="9" id="KW-0206">Cytoskeleton</keyword>
<dbReference type="SUPFAM" id="SSF47031">
    <property type="entry name" value="Second domain of FERM"/>
    <property type="match status" value="1"/>
</dbReference>
<dbReference type="SUPFAM" id="SSF54236">
    <property type="entry name" value="Ubiquitin-like"/>
    <property type="match status" value="1"/>
</dbReference>
<dbReference type="Gene3D" id="3.90.190.10">
    <property type="entry name" value="Protein tyrosine phosphatase superfamily"/>
    <property type="match status" value="1"/>
</dbReference>
<dbReference type="PROSITE" id="PS50056">
    <property type="entry name" value="TYR_PHOSPHATASE_2"/>
    <property type="match status" value="1"/>
</dbReference>
<keyword evidence="7" id="KW-0904">Protein phosphatase</keyword>
<dbReference type="GO" id="GO:0071944">
    <property type="term" value="C:cell periphery"/>
    <property type="evidence" value="ECO:0007669"/>
    <property type="project" value="UniProtKB-ARBA"/>
</dbReference>
<comment type="similarity">
    <text evidence="3">Belongs to the protein-tyrosine phosphatase family. Non-receptor class subfamily.</text>
</comment>
<dbReference type="InterPro" id="IPR016130">
    <property type="entry name" value="Tyr_Pase_AS"/>
</dbReference>
<evidence type="ECO:0000259" key="12">
    <source>
        <dbReference type="PROSITE" id="PS50056"/>
    </source>
</evidence>
<reference evidence="15" key="1">
    <citation type="submission" date="2014-01" db="EMBL/GenBank/DDBJ databases">
        <title>The Genome Sequence of Anopheles melas CM1001059_A (V2).</title>
        <authorList>
            <consortium name="The Broad Institute Genomics Platform"/>
            <person name="Neafsey D.E."/>
            <person name="Besansky N."/>
            <person name="Howell P."/>
            <person name="Walton C."/>
            <person name="Young S.K."/>
            <person name="Zeng Q."/>
            <person name="Gargeya S."/>
            <person name="Fitzgerald M."/>
            <person name="Haas B."/>
            <person name="Abouelleil A."/>
            <person name="Allen A.W."/>
            <person name="Alvarado L."/>
            <person name="Arachchi H.M."/>
            <person name="Berlin A.M."/>
            <person name="Chapman S.B."/>
            <person name="Gainer-Dewar J."/>
            <person name="Goldberg J."/>
            <person name="Griggs A."/>
            <person name="Gujja S."/>
            <person name="Hansen M."/>
            <person name="Howarth C."/>
            <person name="Imamovic A."/>
            <person name="Ireland A."/>
            <person name="Larimer J."/>
            <person name="McCowan C."/>
            <person name="Murphy C."/>
            <person name="Pearson M."/>
            <person name="Poon T.W."/>
            <person name="Priest M."/>
            <person name="Roberts A."/>
            <person name="Saif S."/>
            <person name="Shea T."/>
            <person name="Sisk P."/>
            <person name="Sykes S."/>
            <person name="Wortman J."/>
            <person name="Nusbaum C."/>
            <person name="Birren B."/>
        </authorList>
    </citation>
    <scope>NUCLEOTIDE SEQUENCE [LARGE SCALE GENOMIC DNA]</scope>
    <source>
        <strain evidence="15">CM1001059</strain>
    </source>
</reference>
<sequence length="1161" mass="127923">SSTKIDCTLSSESTGQECLDNVCQRISIQQPEFFGLRYVVKGTTDEMRWVDLERPLSRQLEKYSANSKVLHLRVMYYVLSGVSLIQDEGTRNYYFLQLKHDVVEGRISCDPRQAVILANYSRQAEYGNHQDRHTVEYLKTLLSFPQEMVHANLLEALTEQVIQQAHELHNVTQGEAESLYISACQQLDGYGQETFTAKNDTGLEVMLGISVSGIIVASDTNKFYPWRDITNVVNHKRAFNIECTVPRESAGFTVTDVATGRYIWKLCALQHRFYVTYEQNLTQASQMNLNLFQNMGDNLNDSRDDLTHELASHSSNMWNSGAHQHHAIVDTQPGGGAGGPNGPGVHLSSSNIAIATGAGGSITNLNNLNPANMMQSSRSSGLDINLNSTSTTAVPLEYSNQMGSSWGLNPVGSNASLINRAQSSSCLDLSNNNFTPDRDRLKALLPTYRPAPDYETAIQQKYRSSMKPPPPYPANRLSSTSTPDLASHRALLGLRSAQVSGSSPDLVSTRPLMNHHHHAAHLPQHQLQIAHLSQSGGQVCYPGLTAAGNPHAQLHHSQTMLPHGTYENLNFMENLTSTKAGLISAANQAAPGNVYYYVPGGMEHLLLAGGNTPASDSNSPSYHATANGHIGLTAKAHLNRSSQHINGSIEPIYENVPLPWKDDNESLGEIRNRTASVQSAPNPKLNSSSTAAPSTVTIATNKEPPVPMNRSHSSNNVLDASQYSNYTLNETVQSGSVRNGGHNDSGISSITGSTNLGGIGGSTTSRNTTQNSSSTNSNNNNNTSTSSSSVKETKRKRIWEILGGRSKNSADKQKSATLGREKDRKKKGSVDPGTEGGGSGGSANSSMNEGANAGQLRHRWSTGLPRLQPLPANISKEKLCSLLESKLADPQLYCEFERIPKRSDSASYNCALAEDNKNKNFDSTFLPYDNNRVRLTPTRDNRMGYVNASHITSTVGNKQRFYIVAESPNDTLTTNIFWQCVWEADVYLLVQLSKELNYIPQTSERCLEYGQYQVWREFSQETDRCTTSKLRVYHTQSRRYRSVWHISYTEWADQNCPGDVGHFLGFLEELNSVRLASIAEVPPSHNTNPPVLIHCNEGGGRTGVTLVADLLLYTLDHNQDIDIPRLIGQIRQQRDNIIPSLAQYKFIHALLIHYLKQNRLI</sequence>
<dbReference type="InterPro" id="IPR000387">
    <property type="entry name" value="Tyr_Pase_dom"/>
</dbReference>
<proteinExistence type="inferred from homology"/>
<dbReference type="PANTHER" id="PTHR45706:SF1">
    <property type="entry name" value="PEZ, ISOFORM A"/>
    <property type="match status" value="1"/>
</dbReference>